<keyword evidence="6" id="KW-1185">Reference proteome</keyword>
<dbReference type="SMART" id="SM00342">
    <property type="entry name" value="HTH_ARAC"/>
    <property type="match status" value="1"/>
</dbReference>
<dbReference type="PATRIC" id="fig|698738.3.peg.3380"/>
<evidence type="ECO:0000313" key="5">
    <source>
        <dbReference type="EMBL" id="CCK77427.1"/>
    </source>
</evidence>
<dbReference type="InterPro" id="IPR032687">
    <property type="entry name" value="AraC-type_N"/>
</dbReference>
<keyword evidence="3" id="KW-0804">Transcription</keyword>
<dbReference type="STRING" id="698738.OLEAN_C32510"/>
<dbReference type="Pfam" id="PF12625">
    <property type="entry name" value="Arabinose_bd"/>
    <property type="match status" value="1"/>
</dbReference>
<dbReference type="GO" id="GO:0005829">
    <property type="term" value="C:cytosol"/>
    <property type="evidence" value="ECO:0007669"/>
    <property type="project" value="TreeGrafter"/>
</dbReference>
<evidence type="ECO:0000313" key="6">
    <source>
        <dbReference type="Proteomes" id="UP000032749"/>
    </source>
</evidence>
<dbReference type="KEGG" id="oai:OLEAN_C32510"/>
<dbReference type="GO" id="GO:0003700">
    <property type="term" value="F:DNA-binding transcription factor activity"/>
    <property type="evidence" value="ECO:0007669"/>
    <property type="project" value="InterPro"/>
</dbReference>
<dbReference type="InterPro" id="IPR009057">
    <property type="entry name" value="Homeodomain-like_sf"/>
</dbReference>
<dbReference type="InterPro" id="IPR020449">
    <property type="entry name" value="Tscrpt_reg_AraC-type_HTH"/>
</dbReference>
<reference evidence="5 6" key="1">
    <citation type="journal article" date="2013" name="Nat. Commun.">
        <title>Genome sequence and functional genomic analysis of the oil-degrading bacterium Oleispira antarctica.</title>
        <authorList>
            <person name="Kube M."/>
            <person name="Chernikova T.N."/>
            <person name="Al-Ramahi Y."/>
            <person name="Beloqui A."/>
            <person name="Lopez-Cortez N."/>
            <person name="Guazzaroni M.E."/>
            <person name="Heipieper H.J."/>
            <person name="Klages S."/>
            <person name="Kotsyurbenko O.R."/>
            <person name="Langer I."/>
            <person name="Nechitaylo T.Y."/>
            <person name="Lunsdorf H."/>
            <person name="Fernandez M."/>
            <person name="Juarez S."/>
            <person name="Ciordia S."/>
            <person name="Singer A."/>
            <person name="Kagan O."/>
            <person name="Egorova O."/>
            <person name="Petit P.A."/>
            <person name="Stogios P."/>
            <person name="Kim Y."/>
            <person name="Tchigvintsev A."/>
            <person name="Flick R."/>
            <person name="Denaro R."/>
            <person name="Genovese M."/>
            <person name="Albar J.P."/>
            <person name="Reva O.N."/>
            <person name="Martinez-Gomariz M."/>
            <person name="Tran H."/>
            <person name="Ferrer M."/>
            <person name="Savchenko A."/>
            <person name="Yakunin A.F."/>
            <person name="Yakimov M.M."/>
            <person name="Golyshina O.V."/>
            <person name="Reinhardt R."/>
            <person name="Golyshin P.N."/>
        </authorList>
    </citation>
    <scope>NUCLEOTIDE SEQUENCE [LARGE SCALE GENOMIC DNA]</scope>
</reference>
<dbReference type="HOGENOM" id="CLU_047522_0_0_6"/>
<accession>R4YQQ8</accession>
<dbReference type="InterPro" id="IPR018060">
    <property type="entry name" value="HTH_AraC"/>
</dbReference>
<gene>
    <name evidence="5" type="ORF">OLEAN_C32510</name>
</gene>
<dbReference type="OrthoDB" id="5582699at2"/>
<evidence type="ECO:0000256" key="2">
    <source>
        <dbReference type="ARBA" id="ARBA00023125"/>
    </source>
</evidence>
<dbReference type="PANTHER" id="PTHR47894:SF1">
    <property type="entry name" value="HTH-TYPE TRANSCRIPTIONAL REGULATOR VQSM"/>
    <property type="match status" value="1"/>
</dbReference>
<dbReference type="GO" id="GO:0000976">
    <property type="term" value="F:transcription cis-regulatory region binding"/>
    <property type="evidence" value="ECO:0007669"/>
    <property type="project" value="TreeGrafter"/>
</dbReference>
<dbReference type="PRINTS" id="PR00032">
    <property type="entry name" value="HTHARAC"/>
</dbReference>
<dbReference type="Pfam" id="PF12833">
    <property type="entry name" value="HTH_18"/>
    <property type="match status" value="1"/>
</dbReference>
<organism evidence="5 6">
    <name type="scientific">Oleispira antarctica RB-8</name>
    <dbReference type="NCBI Taxonomy" id="698738"/>
    <lineage>
        <taxon>Bacteria</taxon>
        <taxon>Pseudomonadati</taxon>
        <taxon>Pseudomonadota</taxon>
        <taxon>Gammaproteobacteria</taxon>
        <taxon>Oceanospirillales</taxon>
        <taxon>Oceanospirillaceae</taxon>
        <taxon>Oleispira</taxon>
    </lineage>
</organism>
<sequence length="337" mass="39316">MNKKTHTISPYYQAAVIRGAKRLNYDTDTLLQAAGLDPLGSERLAPEKVTHLIRSVWKTMDDEFMGFTEQRCKQGVFAIMAQQVIHCQTLRDALIQGVHFYDLIRNDVGIGFQEQGEEAVLSFYLKDESLDPDHFIVEFFLLIWHRFSIWLVGQKVPLKYANFKYSVPDHVKEYSLFFPCHCRFNQNENSIVFDRSALSLPIKQQERELKQFLKNSPADLLSKPMFHSTFTTQVMNYMGESTTEAMPLIEQVAGYFNMSSRNLRRRLKEENSSYQNIKDSLRQDHAMKLLNNKDVAINQVAREVGFNEPAAFTRAFKQWTGQSPRHYREHGRDERRD</sequence>
<evidence type="ECO:0000256" key="1">
    <source>
        <dbReference type="ARBA" id="ARBA00023015"/>
    </source>
</evidence>
<proteinExistence type="predicted"/>
<keyword evidence="2" id="KW-0238">DNA-binding</keyword>
<evidence type="ECO:0000256" key="3">
    <source>
        <dbReference type="ARBA" id="ARBA00023163"/>
    </source>
</evidence>
<protein>
    <submittedName>
        <fullName evidence="5">Transcriptional regulator, AraC type</fullName>
    </submittedName>
</protein>
<dbReference type="SUPFAM" id="SSF46689">
    <property type="entry name" value="Homeodomain-like"/>
    <property type="match status" value="1"/>
</dbReference>
<dbReference type="Proteomes" id="UP000032749">
    <property type="component" value="Chromosome"/>
</dbReference>
<dbReference type="AlphaFoldDB" id="R4YQQ8"/>
<dbReference type="PROSITE" id="PS01124">
    <property type="entry name" value="HTH_ARAC_FAMILY_2"/>
    <property type="match status" value="1"/>
</dbReference>
<feature type="domain" description="HTH araC/xylS-type" evidence="4">
    <location>
        <begin position="232"/>
        <end position="330"/>
    </location>
</feature>
<dbReference type="EMBL" id="FO203512">
    <property type="protein sequence ID" value="CCK77427.1"/>
    <property type="molecule type" value="Genomic_DNA"/>
</dbReference>
<dbReference type="Gene3D" id="1.10.10.60">
    <property type="entry name" value="Homeodomain-like"/>
    <property type="match status" value="1"/>
</dbReference>
<dbReference type="PANTHER" id="PTHR47894">
    <property type="entry name" value="HTH-TYPE TRANSCRIPTIONAL REGULATOR GADX"/>
    <property type="match status" value="1"/>
</dbReference>
<name>R4YQQ8_OLEAN</name>
<evidence type="ECO:0000259" key="4">
    <source>
        <dbReference type="PROSITE" id="PS01124"/>
    </source>
</evidence>
<keyword evidence="1" id="KW-0805">Transcription regulation</keyword>